<dbReference type="GO" id="GO:0008652">
    <property type="term" value="P:amino acid biosynthetic process"/>
    <property type="evidence" value="ECO:0007669"/>
    <property type="project" value="UniProtKB-KW"/>
</dbReference>
<evidence type="ECO:0000256" key="1">
    <source>
        <dbReference type="ARBA" id="ARBA00005044"/>
    </source>
</evidence>
<comment type="cofactor">
    <cofactor evidence="7">
        <name>FMNH2</name>
        <dbReference type="ChEBI" id="CHEBI:57618"/>
    </cofactor>
    <text evidence="7">Reduced FMN (FMNH(2)).</text>
</comment>
<dbReference type="PROSITE" id="PS00788">
    <property type="entry name" value="CHORISMATE_SYNTHASE_2"/>
    <property type="match status" value="1"/>
</dbReference>
<organism evidence="8 9">
    <name type="scientific">Methanogenium marinum</name>
    <dbReference type="NCBI Taxonomy" id="348610"/>
    <lineage>
        <taxon>Archaea</taxon>
        <taxon>Methanobacteriati</taxon>
        <taxon>Methanobacteriota</taxon>
        <taxon>Stenosarchaea group</taxon>
        <taxon>Methanomicrobia</taxon>
        <taxon>Methanomicrobiales</taxon>
        <taxon>Methanomicrobiaceae</taxon>
        <taxon>Methanogenium</taxon>
    </lineage>
</organism>
<comment type="function">
    <text evidence="7">Catalyzes the anti-1,4-elimination of the C-3 phosphate and the C-6 proR hydrogen from 5-enolpyruvylshikimate-3-phosphate (EPSP) to yield chorismate, which is the branch point compound that serves as the starting substrate for the three terminal pathways of aromatic amino acid biosynthesis. This reaction introduces a second double bond into the aromatic ring system.</text>
</comment>
<dbReference type="PIRSF" id="PIRSF001456">
    <property type="entry name" value="Chorismate_synth"/>
    <property type="match status" value="1"/>
</dbReference>
<dbReference type="InterPro" id="IPR000453">
    <property type="entry name" value="Chorismate_synth"/>
</dbReference>
<dbReference type="Pfam" id="PF01264">
    <property type="entry name" value="Chorismate_synt"/>
    <property type="match status" value="1"/>
</dbReference>
<sequence length="333" mass="35314">MNTFGRYFRCTVFGESHGPALGVVVDGCPPQIPFGMEHLKPLMERRRPGKSPLSTPRQEQDEVEILSGIFEGKTTGMPVAMITRNHDAQSGAYDTLRDTARPGHADLAYHQKYGCRDHRGGGRSSGRETVSRVMAGALAMQVLLRQGTHIESRICEIGGESDPERFEEIILRAKEEHDSVGGILEVTATGCPPGLGAPVAGKLDAEIAHAMLSIGAVKGVEIGSGFAAARMRGSVHNDAITSAGYASNNAGGILGGISTGAPVIVRIAVKPTPSIAQPQQTVTMDLKDTTVTVKGRHDSCIVPRIGVVAESMLALVLVDALCEQDVVLSFRSR</sequence>
<keyword evidence="7" id="KW-0521">NADP</keyword>
<comment type="caution">
    <text evidence="8">The sequence shown here is derived from an EMBL/GenBank/DDBJ whole genome shotgun (WGS) entry which is preliminary data.</text>
</comment>
<dbReference type="EMBL" id="JAKELO010000002">
    <property type="protein sequence ID" value="MDE4907878.1"/>
    <property type="molecule type" value="Genomic_DNA"/>
</dbReference>
<comment type="catalytic activity">
    <reaction evidence="7">
        <text>5-O-(1-carboxyvinyl)-3-phosphoshikimate = chorismate + phosphate</text>
        <dbReference type="Rhea" id="RHEA:21020"/>
        <dbReference type="ChEBI" id="CHEBI:29748"/>
        <dbReference type="ChEBI" id="CHEBI:43474"/>
        <dbReference type="ChEBI" id="CHEBI:57701"/>
        <dbReference type="EC" id="4.2.3.5"/>
    </reaction>
</comment>
<dbReference type="InterPro" id="IPR020541">
    <property type="entry name" value="Chorismate_synthase_CS"/>
</dbReference>
<dbReference type="PROSITE" id="PS00787">
    <property type="entry name" value="CHORISMATE_SYNTHASE_1"/>
    <property type="match status" value="1"/>
</dbReference>
<reference evidence="8" key="1">
    <citation type="submission" date="2022-01" db="EMBL/GenBank/DDBJ databases">
        <title>Draft genome of Methanogenium marinum DSM 15558.</title>
        <authorList>
            <person name="Chen S.-C."/>
            <person name="You Y.-T."/>
        </authorList>
    </citation>
    <scope>NUCLEOTIDE SEQUENCE</scope>
    <source>
        <strain evidence="8">DSM 15558</strain>
    </source>
</reference>
<protein>
    <recommendedName>
        <fullName evidence="3 7">Chorismate synthase</fullName>
        <shortName evidence="7">CS</shortName>
        <ecNumber evidence="3 7">4.2.3.5</ecNumber>
    </recommendedName>
    <alternativeName>
        <fullName evidence="7">5-enolpyruvylshikimate-3-phosphate phospholyase</fullName>
    </alternativeName>
</protein>
<comment type="caution">
    <text evidence="7">Lacks conserved residue(s) required for the propagation of feature annotation.</text>
</comment>
<dbReference type="HAMAP" id="MF_00300">
    <property type="entry name" value="Chorismate_synth"/>
    <property type="match status" value="1"/>
</dbReference>
<evidence type="ECO:0000256" key="4">
    <source>
        <dbReference type="ARBA" id="ARBA00022605"/>
    </source>
</evidence>
<evidence type="ECO:0000256" key="6">
    <source>
        <dbReference type="ARBA" id="ARBA00023239"/>
    </source>
</evidence>
<evidence type="ECO:0000256" key="7">
    <source>
        <dbReference type="HAMAP-Rule" id="MF_00300"/>
    </source>
</evidence>
<dbReference type="PANTHER" id="PTHR21085">
    <property type="entry name" value="CHORISMATE SYNTHASE"/>
    <property type="match status" value="1"/>
</dbReference>
<feature type="binding site" evidence="7">
    <location>
        <begin position="123"/>
        <end position="125"/>
    </location>
    <ligand>
        <name>FMN</name>
        <dbReference type="ChEBI" id="CHEBI:58210"/>
    </ligand>
</feature>
<comment type="similarity">
    <text evidence="2 7">Belongs to the chorismate synthase family.</text>
</comment>
<keyword evidence="4 7" id="KW-0028">Amino-acid biosynthesis</keyword>
<dbReference type="Gene3D" id="3.60.150.10">
    <property type="entry name" value="Chorismate synthase AroC"/>
    <property type="match status" value="2"/>
</dbReference>
<evidence type="ECO:0000256" key="5">
    <source>
        <dbReference type="ARBA" id="ARBA00023141"/>
    </source>
</evidence>
<keyword evidence="5 7" id="KW-0057">Aromatic amino acid biosynthesis</keyword>
<feature type="binding site" evidence="7">
    <location>
        <position position="296"/>
    </location>
    <ligand>
        <name>FMN</name>
        <dbReference type="ChEBI" id="CHEBI:58210"/>
    </ligand>
</feature>
<keyword evidence="6 7" id="KW-0456">Lyase</keyword>
<feature type="binding site" evidence="7">
    <location>
        <begin position="270"/>
        <end position="274"/>
    </location>
    <ligand>
        <name>FMN</name>
        <dbReference type="ChEBI" id="CHEBI:58210"/>
    </ligand>
</feature>
<dbReference type="EC" id="4.2.3.5" evidence="3 7"/>
<name>A0A9Q4KNW1_9EURY</name>
<dbReference type="GO" id="GO:0010181">
    <property type="term" value="F:FMN binding"/>
    <property type="evidence" value="ECO:0007669"/>
    <property type="project" value="TreeGrafter"/>
</dbReference>
<accession>A0A9Q4KNW1</accession>
<evidence type="ECO:0000256" key="2">
    <source>
        <dbReference type="ARBA" id="ARBA00008014"/>
    </source>
</evidence>
<dbReference type="PANTHER" id="PTHR21085:SF0">
    <property type="entry name" value="CHORISMATE SYNTHASE"/>
    <property type="match status" value="1"/>
</dbReference>
<proteinExistence type="inferred from homology"/>
<dbReference type="AlphaFoldDB" id="A0A9Q4KNW1"/>
<dbReference type="SUPFAM" id="SSF103263">
    <property type="entry name" value="Chorismate synthase, AroC"/>
    <property type="match status" value="1"/>
</dbReference>
<dbReference type="GO" id="GO:0009073">
    <property type="term" value="P:aromatic amino acid family biosynthetic process"/>
    <property type="evidence" value="ECO:0007669"/>
    <property type="project" value="UniProtKB-KW"/>
</dbReference>
<keyword evidence="7" id="KW-0288">FMN</keyword>
<dbReference type="RefSeq" id="WP_274924522.1">
    <property type="nucleotide sequence ID" value="NZ_JAKELO010000002.1"/>
</dbReference>
<evidence type="ECO:0000313" key="9">
    <source>
        <dbReference type="Proteomes" id="UP001143747"/>
    </source>
</evidence>
<dbReference type="CDD" id="cd07304">
    <property type="entry name" value="Chorismate_synthase"/>
    <property type="match status" value="1"/>
</dbReference>
<keyword evidence="7" id="KW-0285">Flavoprotein</keyword>
<comment type="pathway">
    <text evidence="1 7">Metabolic intermediate biosynthesis; chorismate biosynthesis; chorismate from D-erythrose 4-phosphate and phosphoenolpyruvate: step 7/7.</text>
</comment>
<keyword evidence="9" id="KW-1185">Reference proteome</keyword>
<keyword evidence="7" id="KW-0274">FAD</keyword>
<dbReference type="Proteomes" id="UP001143747">
    <property type="component" value="Unassembled WGS sequence"/>
</dbReference>
<feature type="binding site" evidence="7">
    <location>
        <position position="46"/>
    </location>
    <ligand>
        <name>NADP(+)</name>
        <dbReference type="ChEBI" id="CHEBI:58349"/>
    </ligand>
</feature>
<dbReference type="InterPro" id="IPR035904">
    <property type="entry name" value="Chorismate_synth_AroC_sf"/>
</dbReference>
<dbReference type="GO" id="GO:0009423">
    <property type="term" value="P:chorismate biosynthetic process"/>
    <property type="evidence" value="ECO:0007669"/>
    <property type="project" value="UniProtKB-UniRule"/>
</dbReference>
<dbReference type="PROSITE" id="PS00789">
    <property type="entry name" value="CHORISMATE_SYNTHASE_3"/>
    <property type="match status" value="1"/>
</dbReference>
<dbReference type="GO" id="GO:0005829">
    <property type="term" value="C:cytosol"/>
    <property type="evidence" value="ECO:0007669"/>
    <property type="project" value="TreeGrafter"/>
</dbReference>
<dbReference type="GO" id="GO:0004107">
    <property type="term" value="F:chorismate synthase activity"/>
    <property type="evidence" value="ECO:0007669"/>
    <property type="project" value="UniProtKB-UniRule"/>
</dbReference>
<gene>
    <name evidence="7" type="primary">aroC</name>
    <name evidence="8" type="ORF">L0665_04550</name>
</gene>
<feature type="binding site" evidence="7">
    <location>
        <position position="255"/>
    </location>
    <ligand>
        <name>FMN</name>
        <dbReference type="ChEBI" id="CHEBI:58210"/>
    </ligand>
</feature>
<evidence type="ECO:0000313" key="8">
    <source>
        <dbReference type="EMBL" id="MDE4907878.1"/>
    </source>
</evidence>
<evidence type="ECO:0000256" key="3">
    <source>
        <dbReference type="ARBA" id="ARBA00013036"/>
    </source>
</evidence>